<gene>
    <name evidence="1" type="ORF">EcCFBP13530_04710</name>
</gene>
<proteinExistence type="predicted"/>
<dbReference type="RefSeq" id="WP_137272014.1">
    <property type="nucleotide sequence ID" value="NZ_QGAL01000001.1"/>
</dbReference>
<dbReference type="EMBL" id="QGAL01000001">
    <property type="protein sequence ID" value="TKK23460.1"/>
    <property type="molecule type" value="Genomic_DNA"/>
</dbReference>
<dbReference type="AlphaFoldDB" id="A0AB38PAB3"/>
<evidence type="ECO:0000313" key="1">
    <source>
        <dbReference type="EMBL" id="TKK23460.1"/>
    </source>
</evidence>
<reference evidence="1 2" key="1">
    <citation type="journal article" date="2019" name="Sci. Rep.">
        <title>Differences in resource use lead to coexistence of seed-transmitted microbial populations.</title>
        <authorList>
            <person name="Torres-Cortes G."/>
            <person name="Garcia B.J."/>
            <person name="Compant S."/>
            <person name="Rezki S."/>
            <person name="Jones P."/>
            <person name="Preveaux A."/>
            <person name="Briand M."/>
            <person name="Roulet A."/>
            <person name="Bouchez O."/>
            <person name="Jacobson D."/>
            <person name="Barret M."/>
        </authorList>
    </citation>
    <scope>NUCLEOTIDE SEQUENCE [LARGE SCALE GENOMIC DNA]</scope>
    <source>
        <strain evidence="1 2">CFBP13530</strain>
    </source>
</reference>
<evidence type="ECO:0000313" key="2">
    <source>
        <dbReference type="Proteomes" id="UP000306327"/>
    </source>
</evidence>
<dbReference type="Proteomes" id="UP000306327">
    <property type="component" value="Unassembled WGS sequence"/>
</dbReference>
<sequence>MSKYLSAATFECEIIFWLRALFPSPPDARDFVRFFPDVSIPELIKCLAGLIDRQLVSGAALRYEDGDAYLSFQGLVLTADGCTNAQQLARGRAEKNDN</sequence>
<comment type="caution">
    <text evidence="1">The sequence shown here is derived from an EMBL/GenBank/DDBJ whole genome shotgun (WGS) entry which is preliminary data.</text>
</comment>
<protein>
    <submittedName>
        <fullName evidence="1">Uncharacterized protein</fullName>
    </submittedName>
</protein>
<name>A0AB38PAB3_9ENTR</name>
<accession>A0AB38PAB3</accession>
<organism evidence="1 2">
    <name type="scientific">Enterobacter cancerogenus</name>
    <dbReference type="NCBI Taxonomy" id="69218"/>
    <lineage>
        <taxon>Bacteria</taxon>
        <taxon>Pseudomonadati</taxon>
        <taxon>Pseudomonadota</taxon>
        <taxon>Gammaproteobacteria</taxon>
        <taxon>Enterobacterales</taxon>
        <taxon>Enterobacteriaceae</taxon>
        <taxon>Enterobacter</taxon>
        <taxon>Enterobacter cloacae complex</taxon>
    </lineage>
</organism>